<evidence type="ECO:0000313" key="3">
    <source>
        <dbReference type="Proteomes" id="UP000602004"/>
    </source>
</evidence>
<gene>
    <name evidence="2" type="ORF">GCM10011400_29720</name>
</gene>
<comment type="caution">
    <text evidence="2">The sequence shown here is derived from an EMBL/GenBank/DDBJ whole genome shotgun (WGS) entry which is preliminary data.</text>
</comment>
<evidence type="ECO:0000313" key="2">
    <source>
        <dbReference type="EMBL" id="GGC41016.1"/>
    </source>
</evidence>
<protein>
    <submittedName>
        <fullName evidence="2">Uncharacterized protein</fullName>
    </submittedName>
</protein>
<feature type="transmembrane region" description="Helical" evidence="1">
    <location>
        <begin position="78"/>
        <end position="100"/>
    </location>
</feature>
<reference evidence="3" key="1">
    <citation type="journal article" date="2019" name="Int. J. Syst. Evol. Microbiol.">
        <title>The Global Catalogue of Microorganisms (GCM) 10K type strain sequencing project: providing services to taxonomists for standard genome sequencing and annotation.</title>
        <authorList>
            <consortium name="The Broad Institute Genomics Platform"/>
            <consortium name="The Broad Institute Genome Sequencing Center for Infectious Disease"/>
            <person name="Wu L."/>
            <person name="Ma J."/>
        </authorList>
    </citation>
    <scope>NUCLEOTIDE SEQUENCE [LARGE SCALE GENOMIC DNA]</scope>
    <source>
        <strain evidence="3">CGMCC 1.15103</strain>
    </source>
</reference>
<dbReference type="Proteomes" id="UP000602004">
    <property type="component" value="Unassembled WGS sequence"/>
</dbReference>
<keyword evidence="1" id="KW-1133">Transmembrane helix</keyword>
<dbReference type="EMBL" id="BMHL01000004">
    <property type="protein sequence ID" value="GGC41016.1"/>
    <property type="molecule type" value="Genomic_DNA"/>
</dbReference>
<proteinExistence type="predicted"/>
<sequence length="125" mass="13919">MLPVYDARRRSYELLARRVAWRRIHVKANRNLALDGLPKAKLAQRNNLLLALAPWHTHPRTLAHSFCNCTKLGEAMEFLLGLAIGTSLGACLGVLVVAWLRACKDESSGRDYAKPDRSALGEDIL</sequence>
<accession>A0ABQ1MHZ7</accession>
<dbReference type="RefSeq" id="WP_115778077.1">
    <property type="nucleotide sequence ID" value="NZ_BMHL01000004.1"/>
</dbReference>
<keyword evidence="1" id="KW-0472">Membrane</keyword>
<keyword evidence="3" id="KW-1185">Reference proteome</keyword>
<evidence type="ECO:0000256" key="1">
    <source>
        <dbReference type="SAM" id="Phobius"/>
    </source>
</evidence>
<organism evidence="2 3">
    <name type="scientific">Paraburkholderia caffeinilytica</name>
    <dbReference type="NCBI Taxonomy" id="1761016"/>
    <lineage>
        <taxon>Bacteria</taxon>
        <taxon>Pseudomonadati</taxon>
        <taxon>Pseudomonadota</taxon>
        <taxon>Betaproteobacteria</taxon>
        <taxon>Burkholderiales</taxon>
        <taxon>Burkholderiaceae</taxon>
        <taxon>Paraburkholderia</taxon>
    </lineage>
</organism>
<name>A0ABQ1MHZ7_9BURK</name>
<keyword evidence="1" id="KW-0812">Transmembrane</keyword>